<dbReference type="PROSITE" id="PS51898">
    <property type="entry name" value="TYR_RECOMBINASE"/>
    <property type="match status" value="1"/>
</dbReference>
<organism evidence="8 9">
    <name type="scientific">Paraburkholderia hospita</name>
    <dbReference type="NCBI Taxonomy" id="169430"/>
    <lineage>
        <taxon>Bacteria</taxon>
        <taxon>Pseudomonadati</taxon>
        <taxon>Pseudomonadota</taxon>
        <taxon>Betaproteobacteria</taxon>
        <taxon>Burkholderiales</taxon>
        <taxon>Burkholderiaceae</taxon>
        <taxon>Paraburkholderia</taxon>
    </lineage>
</organism>
<evidence type="ECO:0000256" key="4">
    <source>
        <dbReference type="ARBA" id="ARBA00023172"/>
    </source>
</evidence>
<dbReference type="EMBL" id="CP026105">
    <property type="protein sequence ID" value="AUT69626.1"/>
    <property type="molecule type" value="Genomic_DNA"/>
</dbReference>
<accession>A0AAN1MJR7</accession>
<sequence>MNTISTLPALLQAFFMDRLMQQRQASSYTVASYRDTFRLLLQYAQRRLGKAPSNLTVSELDTPLLGAFLDYLEHERKNSARSRNVRLAAIHSFFRYVALHAPEHSAVAQRVLAMPSKRYTRSPIAYLTQVEVDALLAAPDLTTWSGRRDRALLTLAVQTGLRAAELIGMRCEDVLLGAGAHVRCEGKGRKCRCTPLGKDTVLVLRSWLRERQGQPLEPLFPTTRGTALSHDALQYMLDKHLRIACQHCPSLVHKRVTPHVLRHTLAMDLLHHGAEQTVIALWLGHESTETTAIYLHADMQLKERALAKTSNRKVPASRYRPDDRLMQFLKNL</sequence>
<dbReference type="InterPro" id="IPR044068">
    <property type="entry name" value="CB"/>
</dbReference>
<dbReference type="InterPro" id="IPR050090">
    <property type="entry name" value="Tyrosine_recombinase_XerCD"/>
</dbReference>
<evidence type="ECO:0000256" key="2">
    <source>
        <dbReference type="ARBA" id="ARBA00022908"/>
    </source>
</evidence>
<keyword evidence="1" id="KW-0159">Chromosome partition</keyword>
<dbReference type="AlphaFoldDB" id="A0AAN1MJR7"/>
<dbReference type="InterPro" id="IPR004107">
    <property type="entry name" value="Integrase_SAM-like_N"/>
</dbReference>
<dbReference type="Gene3D" id="1.10.150.130">
    <property type="match status" value="1"/>
</dbReference>
<dbReference type="PANTHER" id="PTHR30349">
    <property type="entry name" value="PHAGE INTEGRASE-RELATED"/>
    <property type="match status" value="1"/>
</dbReference>
<name>A0AAN1MJR7_9BURK</name>
<evidence type="ECO:0000313" key="8">
    <source>
        <dbReference type="EMBL" id="AUT69626.1"/>
    </source>
</evidence>
<evidence type="ECO:0000256" key="1">
    <source>
        <dbReference type="ARBA" id="ARBA00022829"/>
    </source>
</evidence>
<keyword evidence="4" id="KW-0233">DNA recombination</keyword>
<keyword evidence="3 5" id="KW-0238">DNA-binding</keyword>
<evidence type="ECO:0000259" key="6">
    <source>
        <dbReference type="PROSITE" id="PS51898"/>
    </source>
</evidence>
<dbReference type="InterPro" id="IPR013762">
    <property type="entry name" value="Integrase-like_cat_sf"/>
</dbReference>
<dbReference type="Proteomes" id="UP000236649">
    <property type="component" value="Chromosome 1"/>
</dbReference>
<dbReference type="Gene3D" id="1.10.443.10">
    <property type="entry name" value="Intergrase catalytic core"/>
    <property type="match status" value="1"/>
</dbReference>
<feature type="domain" description="Core-binding (CB)" evidence="7">
    <location>
        <begin position="5"/>
        <end position="98"/>
    </location>
</feature>
<protein>
    <submittedName>
        <fullName evidence="8">Integrase</fullName>
    </submittedName>
</protein>
<dbReference type="GO" id="GO:0007059">
    <property type="term" value="P:chromosome segregation"/>
    <property type="evidence" value="ECO:0007669"/>
    <property type="project" value="UniProtKB-KW"/>
</dbReference>
<feature type="domain" description="Tyr recombinase" evidence="6">
    <location>
        <begin position="122"/>
        <end position="307"/>
    </location>
</feature>
<evidence type="ECO:0000256" key="3">
    <source>
        <dbReference type="ARBA" id="ARBA00023125"/>
    </source>
</evidence>
<dbReference type="GO" id="GO:0006310">
    <property type="term" value="P:DNA recombination"/>
    <property type="evidence" value="ECO:0007669"/>
    <property type="project" value="UniProtKB-KW"/>
</dbReference>
<dbReference type="Pfam" id="PF00589">
    <property type="entry name" value="Phage_integrase"/>
    <property type="match status" value="1"/>
</dbReference>
<evidence type="ECO:0000313" key="9">
    <source>
        <dbReference type="Proteomes" id="UP000236649"/>
    </source>
</evidence>
<dbReference type="GeneID" id="55529823"/>
<reference evidence="8 9" key="1">
    <citation type="submission" date="2018-01" db="EMBL/GenBank/DDBJ databases">
        <title>Species boundaries and ecological features among Paraburkholderia terrae DSMZ17804T, P. hospita DSMZ17164T and P. caribensis DSMZ13236T.</title>
        <authorList>
            <person name="Pratama A.A."/>
        </authorList>
    </citation>
    <scope>NUCLEOTIDE SEQUENCE [LARGE SCALE GENOMIC DNA]</scope>
    <source>
        <strain evidence="8 9">DSM 17164</strain>
    </source>
</reference>
<proteinExistence type="predicted"/>
<gene>
    <name evidence="8" type="ORF">C2L64_15985</name>
</gene>
<dbReference type="RefSeq" id="WP_090835888.1">
    <property type="nucleotide sequence ID" value="NZ_CADFGJ010000053.1"/>
</dbReference>
<dbReference type="GO" id="GO:0015074">
    <property type="term" value="P:DNA integration"/>
    <property type="evidence" value="ECO:0007669"/>
    <property type="project" value="UniProtKB-KW"/>
</dbReference>
<evidence type="ECO:0000259" key="7">
    <source>
        <dbReference type="PROSITE" id="PS51900"/>
    </source>
</evidence>
<dbReference type="GO" id="GO:0003677">
    <property type="term" value="F:DNA binding"/>
    <property type="evidence" value="ECO:0007669"/>
    <property type="project" value="UniProtKB-UniRule"/>
</dbReference>
<dbReference type="PANTHER" id="PTHR30349:SF81">
    <property type="entry name" value="TYROSINE RECOMBINASE XERC"/>
    <property type="match status" value="1"/>
</dbReference>
<dbReference type="KEGG" id="phs:C2L64_15985"/>
<dbReference type="SUPFAM" id="SSF56349">
    <property type="entry name" value="DNA breaking-rejoining enzymes"/>
    <property type="match status" value="1"/>
</dbReference>
<dbReference type="InterPro" id="IPR010998">
    <property type="entry name" value="Integrase_recombinase_N"/>
</dbReference>
<dbReference type="Pfam" id="PF02899">
    <property type="entry name" value="Phage_int_SAM_1"/>
    <property type="match status" value="1"/>
</dbReference>
<keyword evidence="2" id="KW-0229">DNA integration</keyword>
<dbReference type="InterPro" id="IPR011010">
    <property type="entry name" value="DNA_brk_join_enz"/>
</dbReference>
<dbReference type="PROSITE" id="PS51900">
    <property type="entry name" value="CB"/>
    <property type="match status" value="1"/>
</dbReference>
<evidence type="ECO:0000256" key="5">
    <source>
        <dbReference type="PROSITE-ProRule" id="PRU01248"/>
    </source>
</evidence>
<dbReference type="InterPro" id="IPR002104">
    <property type="entry name" value="Integrase_catalytic"/>
</dbReference>